<accession>A0A1I2GS99</accession>
<name>A0A1I2GS99_9SPHI</name>
<protein>
    <submittedName>
        <fullName evidence="1">Glycosyltransferase involved in cell wall bisynthesis</fullName>
    </submittedName>
</protein>
<keyword evidence="1" id="KW-0808">Transferase</keyword>
<proteinExistence type="predicted"/>
<dbReference type="RefSeq" id="WP_037443323.1">
    <property type="nucleotide sequence ID" value="NZ_FONS01000006.1"/>
</dbReference>
<dbReference type="Pfam" id="PF13692">
    <property type="entry name" value="Glyco_trans_1_4"/>
    <property type="match status" value="1"/>
</dbReference>
<dbReference type="Proteomes" id="UP000183129">
    <property type="component" value="Unassembled WGS sequence"/>
</dbReference>
<gene>
    <name evidence="1" type="ORF">SAMN03003324_02838</name>
</gene>
<evidence type="ECO:0000313" key="2">
    <source>
        <dbReference type="Proteomes" id="UP000183129"/>
    </source>
</evidence>
<dbReference type="EMBL" id="FONS01000006">
    <property type="protein sequence ID" value="SFF20485.1"/>
    <property type="molecule type" value="Genomic_DNA"/>
</dbReference>
<dbReference type="SUPFAM" id="SSF53756">
    <property type="entry name" value="UDP-Glycosyltransferase/glycogen phosphorylase"/>
    <property type="match status" value="1"/>
</dbReference>
<dbReference type="STRING" id="34086.SAMN04488084_105103"/>
<sequence length="403" mass="46617">MINFGGHSEFEVVIIGQQPWDVEIGSNSKDLALELSKKHRVLYVNSPLDRVTLYREWKNPRVKKRRAIIKNKKIEIVKIQENLWNLYPDCMLESINWIGSNFIFDWANKYNNYKFAQSIKKALKLLGFSNFMLLNDNEMFKGFHLKEFLDPVLSIYYSRDNMVAVPYWRRHGLRLEPAIIAKYDLCITNSTYLTDYCRQFNTNSFYVGQGCDFKFFTGIPGPYPFAEKFSGPVIGYVGALESARLDQDIIAYLAKNKPDWTIIMVGPEDNAFKAGKLHSFKNIIFAGIKPMEMLADYIRIFDVCINPQLINEVTIGNYPRKIDEYLVMGKPVVVSATATMESFKDFVSLAKSKEDYLELIESALRDDNAELQKARTEYALTHTWENSVDKIYRAIEKTISAHK</sequence>
<organism evidence="1 2">
    <name type="scientific">Pedobacter antarcticus</name>
    <dbReference type="NCBI Taxonomy" id="34086"/>
    <lineage>
        <taxon>Bacteria</taxon>
        <taxon>Pseudomonadati</taxon>
        <taxon>Bacteroidota</taxon>
        <taxon>Sphingobacteriia</taxon>
        <taxon>Sphingobacteriales</taxon>
        <taxon>Sphingobacteriaceae</taxon>
        <taxon>Pedobacter</taxon>
    </lineage>
</organism>
<evidence type="ECO:0000313" key="1">
    <source>
        <dbReference type="EMBL" id="SFF20485.1"/>
    </source>
</evidence>
<reference evidence="1 2" key="1">
    <citation type="submission" date="2016-10" db="EMBL/GenBank/DDBJ databases">
        <authorList>
            <person name="de Groot N.N."/>
        </authorList>
    </citation>
    <scope>NUCLEOTIDE SEQUENCE [LARGE SCALE GENOMIC DNA]</scope>
    <source>
        <strain evidence="1 2">ATCC 51969</strain>
    </source>
</reference>
<dbReference type="Gene3D" id="3.40.50.2000">
    <property type="entry name" value="Glycogen Phosphorylase B"/>
    <property type="match status" value="1"/>
</dbReference>
<dbReference type="Gene3D" id="3.40.50.11010">
    <property type="match status" value="1"/>
</dbReference>
<dbReference type="GO" id="GO:0016740">
    <property type="term" value="F:transferase activity"/>
    <property type="evidence" value="ECO:0007669"/>
    <property type="project" value="UniProtKB-KW"/>
</dbReference>
<dbReference type="AlphaFoldDB" id="A0A1I2GS99"/>